<gene>
    <name evidence="6" type="ORF">NC653_013170</name>
</gene>
<evidence type="ECO:0000313" key="7">
    <source>
        <dbReference type="Proteomes" id="UP001164929"/>
    </source>
</evidence>
<evidence type="ECO:0000256" key="2">
    <source>
        <dbReference type="ARBA" id="ARBA00022741"/>
    </source>
</evidence>
<dbReference type="GO" id="GO:0016020">
    <property type="term" value="C:membrane"/>
    <property type="evidence" value="ECO:0007669"/>
    <property type="project" value="TreeGrafter"/>
</dbReference>
<dbReference type="AlphaFoldDB" id="A0AAD6QTP8"/>
<organism evidence="6 7">
    <name type="scientific">Populus alba x Populus x berolinensis</name>
    <dbReference type="NCBI Taxonomy" id="444605"/>
    <lineage>
        <taxon>Eukaryota</taxon>
        <taxon>Viridiplantae</taxon>
        <taxon>Streptophyta</taxon>
        <taxon>Embryophyta</taxon>
        <taxon>Tracheophyta</taxon>
        <taxon>Spermatophyta</taxon>
        <taxon>Magnoliopsida</taxon>
        <taxon>eudicotyledons</taxon>
        <taxon>Gunneridae</taxon>
        <taxon>Pentapetalae</taxon>
        <taxon>rosids</taxon>
        <taxon>fabids</taxon>
        <taxon>Malpighiales</taxon>
        <taxon>Salicaceae</taxon>
        <taxon>Saliceae</taxon>
        <taxon>Populus</taxon>
    </lineage>
</organism>
<keyword evidence="2" id="KW-0547">Nucleotide-binding</keyword>
<dbReference type="Proteomes" id="UP001164929">
    <property type="component" value="Chromosome 5"/>
</dbReference>
<dbReference type="PANTHER" id="PTHR11255">
    <property type="entry name" value="DIACYLGLYCEROL KINASE"/>
    <property type="match status" value="1"/>
</dbReference>
<dbReference type="PANTHER" id="PTHR11255:SF104">
    <property type="entry name" value="DIACYLGLYCEROL KINASE 2"/>
    <property type="match status" value="1"/>
</dbReference>
<protein>
    <recommendedName>
        <fullName evidence="5">Diacylglycerol kinase accessory domain-containing protein</fullName>
    </recommendedName>
</protein>
<comment type="caution">
    <text evidence="6">The sequence shown here is derived from an EMBL/GenBank/DDBJ whole genome shotgun (WGS) entry which is preliminary data.</text>
</comment>
<dbReference type="GO" id="GO:0005524">
    <property type="term" value="F:ATP binding"/>
    <property type="evidence" value="ECO:0007669"/>
    <property type="project" value="UniProtKB-KW"/>
</dbReference>
<dbReference type="SUPFAM" id="SSF111331">
    <property type="entry name" value="NAD kinase/diacylglycerol kinase-like"/>
    <property type="match status" value="1"/>
</dbReference>
<dbReference type="GO" id="GO:0007200">
    <property type="term" value="P:phospholipase C-activating G protein-coupled receptor signaling pathway"/>
    <property type="evidence" value="ECO:0007669"/>
    <property type="project" value="InterPro"/>
</dbReference>
<dbReference type="Pfam" id="PF00609">
    <property type="entry name" value="DAGK_acc"/>
    <property type="match status" value="1"/>
</dbReference>
<sequence>MVGLSQARRLAQGKAIKIHTSSAFPVQIDGEPFIHQPGCLEITHVEQVFMLRRASEEPRGHAAAIMTEVLADAECKGVINASQKKLLLQQLALNLS</sequence>
<keyword evidence="1" id="KW-0808">Transferase</keyword>
<proteinExistence type="predicted"/>
<evidence type="ECO:0000256" key="1">
    <source>
        <dbReference type="ARBA" id="ARBA00022679"/>
    </source>
</evidence>
<accession>A0AAD6QTP8</accession>
<reference evidence="6" key="1">
    <citation type="journal article" date="2023" name="Mol. Ecol. Resour.">
        <title>Chromosome-level genome assembly of a triploid poplar Populus alba 'Berolinensis'.</title>
        <authorList>
            <person name="Chen S."/>
            <person name="Yu Y."/>
            <person name="Wang X."/>
            <person name="Wang S."/>
            <person name="Zhang T."/>
            <person name="Zhou Y."/>
            <person name="He R."/>
            <person name="Meng N."/>
            <person name="Wang Y."/>
            <person name="Liu W."/>
            <person name="Liu Z."/>
            <person name="Liu J."/>
            <person name="Guo Q."/>
            <person name="Huang H."/>
            <person name="Sederoff R.R."/>
            <person name="Wang G."/>
            <person name="Qu G."/>
            <person name="Chen S."/>
        </authorList>
    </citation>
    <scope>NUCLEOTIDE SEQUENCE</scope>
    <source>
        <strain evidence="6">SC-2020</strain>
    </source>
</reference>
<dbReference type="InterPro" id="IPR000756">
    <property type="entry name" value="Diacylglycerol_kin_accessory"/>
</dbReference>
<dbReference type="InterPro" id="IPR037607">
    <property type="entry name" value="DGK"/>
</dbReference>
<dbReference type="InterPro" id="IPR016064">
    <property type="entry name" value="NAD/diacylglycerol_kinase_sf"/>
</dbReference>
<evidence type="ECO:0000313" key="6">
    <source>
        <dbReference type="EMBL" id="KAJ6996488.1"/>
    </source>
</evidence>
<dbReference type="EMBL" id="JAQIZT010000005">
    <property type="protein sequence ID" value="KAJ6996488.1"/>
    <property type="molecule type" value="Genomic_DNA"/>
</dbReference>
<keyword evidence="7" id="KW-1185">Reference proteome</keyword>
<dbReference type="GO" id="GO:0004143">
    <property type="term" value="F:ATP-dependent diacylglycerol kinase activity"/>
    <property type="evidence" value="ECO:0007669"/>
    <property type="project" value="InterPro"/>
</dbReference>
<name>A0AAD6QTP8_9ROSI</name>
<evidence type="ECO:0000259" key="5">
    <source>
        <dbReference type="Pfam" id="PF00609"/>
    </source>
</evidence>
<feature type="domain" description="Diacylglycerol kinase accessory" evidence="5">
    <location>
        <begin position="1"/>
        <end position="32"/>
    </location>
</feature>
<evidence type="ECO:0000256" key="3">
    <source>
        <dbReference type="ARBA" id="ARBA00022777"/>
    </source>
</evidence>
<evidence type="ECO:0000256" key="4">
    <source>
        <dbReference type="ARBA" id="ARBA00022840"/>
    </source>
</evidence>
<keyword evidence="3" id="KW-0418">Kinase</keyword>
<keyword evidence="4" id="KW-0067">ATP-binding</keyword>